<evidence type="ECO:0000256" key="1">
    <source>
        <dbReference type="SAM" id="MobiDB-lite"/>
    </source>
</evidence>
<protein>
    <submittedName>
        <fullName evidence="3">Uncharacterized protein</fullName>
    </submittedName>
</protein>
<keyword evidence="2" id="KW-0472">Membrane</keyword>
<dbReference type="AlphaFoldDB" id="A0A8H7AK38"/>
<gene>
    <name evidence="3" type="ORF">GJ744_006205</name>
</gene>
<evidence type="ECO:0000313" key="3">
    <source>
        <dbReference type="EMBL" id="KAF7510593.1"/>
    </source>
</evidence>
<feature type="transmembrane region" description="Helical" evidence="2">
    <location>
        <begin position="74"/>
        <end position="101"/>
    </location>
</feature>
<keyword evidence="2" id="KW-1133">Transmembrane helix</keyword>
<organism evidence="3 4">
    <name type="scientific">Endocarpon pusillum</name>
    <dbReference type="NCBI Taxonomy" id="364733"/>
    <lineage>
        <taxon>Eukaryota</taxon>
        <taxon>Fungi</taxon>
        <taxon>Dikarya</taxon>
        <taxon>Ascomycota</taxon>
        <taxon>Pezizomycotina</taxon>
        <taxon>Eurotiomycetes</taxon>
        <taxon>Chaetothyriomycetidae</taxon>
        <taxon>Verrucariales</taxon>
        <taxon>Verrucariaceae</taxon>
        <taxon>Endocarpon</taxon>
    </lineage>
</organism>
<dbReference type="EMBL" id="JAACFV010000028">
    <property type="protein sequence ID" value="KAF7510593.1"/>
    <property type="molecule type" value="Genomic_DNA"/>
</dbReference>
<accession>A0A8H7AK38</accession>
<evidence type="ECO:0000313" key="4">
    <source>
        <dbReference type="Proteomes" id="UP000606974"/>
    </source>
</evidence>
<feature type="region of interest" description="Disordered" evidence="1">
    <location>
        <begin position="311"/>
        <end position="345"/>
    </location>
</feature>
<reference evidence="3" key="1">
    <citation type="submission" date="2020-02" db="EMBL/GenBank/DDBJ databases">
        <authorList>
            <person name="Palmer J.M."/>
        </authorList>
    </citation>
    <scope>NUCLEOTIDE SEQUENCE</scope>
    <source>
        <strain evidence="3">EPUS1.4</strain>
        <tissue evidence="3">Thallus</tissue>
    </source>
</reference>
<sequence>MAHTLLTTLTTLLFATIIYLLLSTLQIYDPLPSPSFTATTTYVTYNPYLPTAGNSTTEFLFKIGNLHIYGIRSLFIAVVVGVSFLSAMGVLYAVVALKVGVVRWDGSERWRGGGCTRRKGVEEWRTDYSSLPPPRYNCQSRVRKPARTVRDSGMQGQTRRAVPFRWRRTRGKHLPLHGREALMEHANIAQPSLELRRVASAGTLSGGISRYEIPSYYLAEPRRRSEAPLGTASADWRSSGIPSYYLTERDEDGRLMHGEGERPGFETRELKVLVVKADGSVPDALPKPFSEGEDGVDKGECVGEMMVRSLTGSTAVSEDGRRRSGLSGQRAGAMMEGSIGKSHAD</sequence>
<keyword evidence="2" id="KW-0812">Transmembrane</keyword>
<proteinExistence type="predicted"/>
<dbReference type="OrthoDB" id="10337415at2759"/>
<name>A0A8H7AK38_9EURO</name>
<keyword evidence="4" id="KW-1185">Reference proteome</keyword>
<dbReference type="Proteomes" id="UP000606974">
    <property type="component" value="Unassembled WGS sequence"/>
</dbReference>
<comment type="caution">
    <text evidence="3">The sequence shown here is derived from an EMBL/GenBank/DDBJ whole genome shotgun (WGS) entry which is preliminary data.</text>
</comment>
<evidence type="ECO:0000256" key="2">
    <source>
        <dbReference type="SAM" id="Phobius"/>
    </source>
</evidence>